<proteinExistence type="predicted"/>
<gene>
    <name evidence="1" type="ORF">APZ41_021900</name>
</gene>
<comment type="caution">
    <text evidence="1">The sequence shown here is derived from an EMBL/GenBank/DDBJ whole genome shotgun (WGS) entry which is preliminary data.</text>
</comment>
<protein>
    <submittedName>
        <fullName evidence="1">Uncharacterized protein</fullName>
    </submittedName>
</protein>
<dbReference type="AlphaFoldDB" id="A0A1S8CZW7"/>
<reference evidence="1" key="1">
    <citation type="submission" date="2016-12" db="EMBL/GenBank/DDBJ databases">
        <title>Draft genome sequence of Roseomonas mucosa strain AU37, isolated from a peripheral intravenous catheter.</title>
        <authorList>
            <person name="Choudhury M.A."/>
            <person name="Sidjabat H.E."/>
            <person name="Wailan A.M."/>
            <person name="Zhang L."/>
            <person name="Marsh N.M."/>
            <person name="Rickard C.M."/>
            <person name="Davies M."/>
            <person name="Mcmillan D.J."/>
        </authorList>
    </citation>
    <scope>NUCLEOTIDE SEQUENCE [LARGE SCALE GENOMIC DNA]</scope>
    <source>
        <strain evidence="1">AU37</strain>
    </source>
</reference>
<evidence type="ECO:0000313" key="1">
    <source>
        <dbReference type="EMBL" id="ONH81074.1"/>
    </source>
</evidence>
<organism evidence="1 2">
    <name type="scientific">Roseomonas mucosa</name>
    <dbReference type="NCBI Taxonomy" id="207340"/>
    <lineage>
        <taxon>Bacteria</taxon>
        <taxon>Pseudomonadati</taxon>
        <taxon>Pseudomonadota</taxon>
        <taxon>Alphaproteobacteria</taxon>
        <taxon>Acetobacterales</taxon>
        <taxon>Roseomonadaceae</taxon>
        <taxon>Roseomonas</taxon>
    </lineage>
</organism>
<sequence length="62" mass="7346">MYATARKCRTAFRRGFQYQQLSFSIALATMEIEMAKIETTQIRRTIRRQQLREMVPMADSTI</sequence>
<dbReference type="EMBL" id="LLWF02000240">
    <property type="protein sequence ID" value="ONH81074.1"/>
    <property type="molecule type" value="Genomic_DNA"/>
</dbReference>
<accession>A0A1S8CZW7</accession>
<dbReference type="Proteomes" id="UP000054844">
    <property type="component" value="Unassembled WGS sequence"/>
</dbReference>
<name>A0A1S8CZW7_9PROT</name>
<keyword evidence="2" id="KW-1185">Reference proteome</keyword>
<evidence type="ECO:0000313" key="2">
    <source>
        <dbReference type="Proteomes" id="UP000054844"/>
    </source>
</evidence>